<organism evidence="4 5">
    <name type="scientific">Vibrio cholerae</name>
    <dbReference type="NCBI Taxonomy" id="666"/>
    <lineage>
        <taxon>Bacteria</taxon>
        <taxon>Pseudomonadati</taxon>
        <taxon>Pseudomonadota</taxon>
        <taxon>Gammaproteobacteria</taxon>
        <taxon>Vibrionales</taxon>
        <taxon>Vibrionaceae</taxon>
        <taxon>Vibrio</taxon>
    </lineage>
</organism>
<proteinExistence type="predicted"/>
<comment type="catalytic activity">
    <reaction evidence="3">
        <text>an N-acyl-L-alpha-aminoacyl-tRNA + H2O = an N-acyl-L-amino acid + a tRNA + H(+)</text>
        <dbReference type="Rhea" id="RHEA:54448"/>
        <dbReference type="Rhea" id="RHEA-COMP:10123"/>
        <dbReference type="Rhea" id="RHEA-COMP:13883"/>
        <dbReference type="ChEBI" id="CHEBI:15377"/>
        <dbReference type="ChEBI" id="CHEBI:15378"/>
        <dbReference type="ChEBI" id="CHEBI:59874"/>
        <dbReference type="ChEBI" id="CHEBI:78442"/>
        <dbReference type="ChEBI" id="CHEBI:138191"/>
        <dbReference type="EC" id="3.1.1.29"/>
    </reaction>
</comment>
<dbReference type="Proteomes" id="UP000323225">
    <property type="component" value="Unassembled WGS sequence"/>
</dbReference>
<dbReference type="AlphaFoldDB" id="A0A5B1C2G5"/>
<dbReference type="Pfam" id="PF01981">
    <property type="entry name" value="PTH2"/>
    <property type="match status" value="1"/>
</dbReference>
<dbReference type="SUPFAM" id="SSF102462">
    <property type="entry name" value="Peptidyl-tRNA hydrolase II"/>
    <property type="match status" value="1"/>
</dbReference>
<dbReference type="Gene3D" id="3.40.1490.10">
    <property type="entry name" value="Bit1"/>
    <property type="match status" value="1"/>
</dbReference>
<comment type="caution">
    <text evidence="4">The sequence shown here is derived from an EMBL/GenBank/DDBJ whole genome shotgun (WGS) entry which is preliminary data.</text>
</comment>
<dbReference type="EC" id="3.1.1.29" evidence="1"/>
<dbReference type="EMBL" id="VUAA01000019">
    <property type="protein sequence ID" value="KAA1253659.1"/>
    <property type="molecule type" value="Genomic_DNA"/>
</dbReference>
<evidence type="ECO:0000256" key="3">
    <source>
        <dbReference type="ARBA" id="ARBA00048707"/>
    </source>
</evidence>
<dbReference type="InterPro" id="IPR002833">
    <property type="entry name" value="PTH2"/>
</dbReference>
<evidence type="ECO:0000256" key="2">
    <source>
        <dbReference type="ARBA" id="ARBA00022801"/>
    </source>
</evidence>
<evidence type="ECO:0000256" key="1">
    <source>
        <dbReference type="ARBA" id="ARBA00013260"/>
    </source>
</evidence>
<name>A0A5B1C2G5_VIBCL</name>
<accession>A0A5B1C2G5</accession>
<evidence type="ECO:0000313" key="4">
    <source>
        <dbReference type="EMBL" id="KAA1253659.1"/>
    </source>
</evidence>
<gene>
    <name evidence="4" type="ORF">F0M16_16415</name>
</gene>
<protein>
    <recommendedName>
        <fullName evidence="1">peptidyl-tRNA hydrolase</fullName>
        <ecNumber evidence="1">3.1.1.29</ecNumber>
    </recommendedName>
</protein>
<dbReference type="GO" id="GO:0004045">
    <property type="term" value="F:peptidyl-tRNA hydrolase activity"/>
    <property type="evidence" value="ECO:0007669"/>
    <property type="project" value="UniProtKB-EC"/>
</dbReference>
<sequence length="109" mass="12200">MNAGKLCSQIGHAFHYSVRNKEICNSLVDDYENPEFGGSKVCLWANDEIHIHKIHHEIQKLGVPCALVVDYQHVHPPYFDGSPIVTALGVGPCTKRQVKRVLGKLKLIK</sequence>
<reference evidence="4 5" key="1">
    <citation type="submission" date="2019-09" db="EMBL/GenBank/DDBJ databases">
        <authorList>
            <person name="Kritzky A."/>
            <person name="Schelkanova E.Y."/>
            <person name="Alkhova Z.V."/>
            <person name="Smirnova N.I."/>
        </authorList>
    </citation>
    <scope>NUCLEOTIDE SEQUENCE [LARGE SCALE GENOMIC DNA]</scope>
    <source>
        <strain evidence="4 5">M1526</strain>
    </source>
</reference>
<evidence type="ECO:0000313" key="5">
    <source>
        <dbReference type="Proteomes" id="UP000323225"/>
    </source>
</evidence>
<dbReference type="InterPro" id="IPR023476">
    <property type="entry name" value="Pep_tRNA_hydro_II_dom_sf"/>
</dbReference>
<keyword evidence="2 4" id="KW-0378">Hydrolase</keyword>